<reference evidence="3 4" key="1">
    <citation type="submission" date="2019-09" db="EMBL/GenBank/DDBJ databases">
        <title>Isolation of a novel species in the genus Cupriavidus from patients with sepsis using whole genome sequencing.</title>
        <authorList>
            <person name="Kweon O.J."/>
            <person name="Lee M.-K."/>
        </authorList>
    </citation>
    <scope>NUCLEOTIDE SEQUENCE [LARGE SCALE GENOMIC DNA]</scope>
    <source>
        <strain evidence="3 4">MKL-01</strain>
    </source>
</reference>
<sequence length="96" mass="10011">MSKFVATAIALCIGTASLAVHAQNTGGKKQFDPYSQGAKAGEKFDPYSQGAKAGDKFDPYTQGTNQSTRADLAPGQDEGKKNGHKAKKAKPAKPAN</sequence>
<feature type="chain" id="PRO_5024300051" evidence="2">
    <location>
        <begin position="23"/>
        <end position="96"/>
    </location>
</feature>
<name>A0A5M8AH20_9BURK</name>
<evidence type="ECO:0000313" key="3">
    <source>
        <dbReference type="EMBL" id="KAA6121989.1"/>
    </source>
</evidence>
<proteinExistence type="predicted"/>
<dbReference type="EMBL" id="VWRN01000041">
    <property type="protein sequence ID" value="KAA6121989.1"/>
    <property type="molecule type" value="Genomic_DNA"/>
</dbReference>
<organism evidence="3 4">
    <name type="scientific">Cupriavidus cauae</name>
    <dbReference type="NCBI Taxonomy" id="2608999"/>
    <lineage>
        <taxon>Bacteria</taxon>
        <taxon>Pseudomonadati</taxon>
        <taxon>Pseudomonadota</taxon>
        <taxon>Betaproteobacteria</taxon>
        <taxon>Burkholderiales</taxon>
        <taxon>Burkholderiaceae</taxon>
        <taxon>Cupriavidus</taxon>
    </lineage>
</organism>
<dbReference type="AlphaFoldDB" id="A0A5M8AH20"/>
<feature type="region of interest" description="Disordered" evidence="1">
    <location>
        <begin position="26"/>
        <end position="96"/>
    </location>
</feature>
<evidence type="ECO:0000256" key="2">
    <source>
        <dbReference type="SAM" id="SignalP"/>
    </source>
</evidence>
<evidence type="ECO:0000313" key="4">
    <source>
        <dbReference type="Proteomes" id="UP000324324"/>
    </source>
</evidence>
<dbReference type="RefSeq" id="WP_149316203.1">
    <property type="nucleotide sequence ID" value="NZ_CP080294.1"/>
</dbReference>
<comment type="caution">
    <text evidence="3">The sequence shown here is derived from an EMBL/GenBank/DDBJ whole genome shotgun (WGS) entry which is preliminary data.</text>
</comment>
<gene>
    <name evidence="3" type="ORF">F1599_15550</name>
</gene>
<keyword evidence="4" id="KW-1185">Reference proteome</keyword>
<accession>A0A5M8AH20</accession>
<feature type="compositionally biased region" description="Basic residues" evidence="1">
    <location>
        <begin position="82"/>
        <end position="96"/>
    </location>
</feature>
<feature type="signal peptide" evidence="2">
    <location>
        <begin position="1"/>
        <end position="22"/>
    </location>
</feature>
<dbReference type="Proteomes" id="UP000324324">
    <property type="component" value="Unassembled WGS sequence"/>
</dbReference>
<evidence type="ECO:0000256" key="1">
    <source>
        <dbReference type="SAM" id="MobiDB-lite"/>
    </source>
</evidence>
<keyword evidence="2" id="KW-0732">Signal</keyword>
<protein>
    <submittedName>
        <fullName evidence="3">Amino acid ABC transporter permease</fullName>
    </submittedName>
</protein>